<dbReference type="AlphaFoldDB" id="A0A0P1IAZ9"/>
<organism evidence="3 4">
    <name type="scientific">Shimia thalassica</name>
    <dbReference type="NCBI Taxonomy" id="1715693"/>
    <lineage>
        <taxon>Bacteria</taxon>
        <taxon>Pseudomonadati</taxon>
        <taxon>Pseudomonadota</taxon>
        <taxon>Alphaproteobacteria</taxon>
        <taxon>Rhodobacterales</taxon>
        <taxon>Roseobacteraceae</taxon>
    </lineage>
</organism>
<dbReference type="SUPFAM" id="SSF51905">
    <property type="entry name" value="FAD/NAD(P)-binding domain"/>
    <property type="match status" value="1"/>
</dbReference>
<dbReference type="GO" id="GO:0005737">
    <property type="term" value="C:cytoplasm"/>
    <property type="evidence" value="ECO:0007669"/>
    <property type="project" value="TreeGrafter"/>
</dbReference>
<dbReference type="Pfam" id="PF01266">
    <property type="entry name" value="DAO"/>
    <property type="match status" value="1"/>
</dbReference>
<evidence type="ECO:0000313" key="3">
    <source>
        <dbReference type="EMBL" id="CUK02271.1"/>
    </source>
</evidence>
<dbReference type="EMBL" id="CYTW01000002">
    <property type="protein sequence ID" value="CUK02271.1"/>
    <property type="molecule type" value="Genomic_DNA"/>
</dbReference>
<dbReference type="EC" id="1.4.3.-" evidence="3"/>
<evidence type="ECO:0000259" key="2">
    <source>
        <dbReference type="Pfam" id="PF01266"/>
    </source>
</evidence>
<dbReference type="PANTHER" id="PTHR13847:SF281">
    <property type="entry name" value="FAD DEPENDENT OXIDOREDUCTASE DOMAIN-CONTAINING PROTEIN"/>
    <property type="match status" value="1"/>
</dbReference>
<dbReference type="InterPro" id="IPR036188">
    <property type="entry name" value="FAD/NAD-bd_sf"/>
</dbReference>
<evidence type="ECO:0000313" key="4">
    <source>
        <dbReference type="Proteomes" id="UP000051870"/>
    </source>
</evidence>
<proteinExistence type="predicted"/>
<dbReference type="PANTHER" id="PTHR13847">
    <property type="entry name" value="SARCOSINE DEHYDROGENASE-RELATED"/>
    <property type="match status" value="1"/>
</dbReference>
<keyword evidence="1 3" id="KW-0560">Oxidoreductase</keyword>
<dbReference type="Gene3D" id="3.50.50.60">
    <property type="entry name" value="FAD/NAD(P)-binding domain"/>
    <property type="match status" value="1"/>
</dbReference>
<evidence type="ECO:0000256" key="1">
    <source>
        <dbReference type="ARBA" id="ARBA00023002"/>
    </source>
</evidence>
<dbReference type="RefSeq" id="WP_058311715.1">
    <property type="nucleotide sequence ID" value="NZ_CYTW01000002.1"/>
</dbReference>
<gene>
    <name evidence="3" type="primary">puuB_3</name>
    <name evidence="3" type="ORF">PH7735_02558</name>
</gene>
<dbReference type="InterPro" id="IPR006076">
    <property type="entry name" value="FAD-dep_OxRdtase"/>
</dbReference>
<accession>A0A0P1IAZ9</accession>
<dbReference type="STRING" id="1715693.PH7735_02558"/>
<feature type="domain" description="FAD dependent oxidoreductase" evidence="2">
    <location>
        <begin position="28"/>
        <end position="378"/>
    </location>
</feature>
<dbReference type="Proteomes" id="UP000051870">
    <property type="component" value="Unassembled WGS sequence"/>
</dbReference>
<protein>
    <submittedName>
        <fullName evidence="3">Gamma-glutamylputrescine oxidoreductase</fullName>
        <ecNumber evidence="3">1.4.3.-</ecNumber>
    </submittedName>
</protein>
<name>A0A0P1IAZ9_9RHOB</name>
<sequence length="424" mass="45401">MVAHTDSFYASLLPERALYADPVPKSVDVVVLGGGLAGLSTAVAAIERGLSVVLCDSHRVGWGASGRNGGFVLPGFAESTSTLVKQLGQEHGKALHDLSREGCAWVEGRIAQAGTKDLVWGKGALTLVRHKMSRKDIDADLEAEVALGDPVTYLDQSALQDHVRSDLYHGGFLSQEGIHINPLAYVEVLATQARQAGVVVLENTEISDVSKQGGGLRVRAGAAEIAARHVVFCGSGYQTGGGGAVKRAVLPVATYMCATQSMPDTLTSFLSFAGCLSDTRRAGDYYRRGPDDRLLWGGRITTRRSHPANLSASLRNDIAHVFPDLNNVPIDYTWMGLMGYCVHKMPLICDLGDGLWANTGFGGHGLNTTAIGGQIIAEAISKETDRIRLFEPFKARWGGGALGKVATQLIYWRMRAQDKVSELV</sequence>
<dbReference type="Gene3D" id="3.30.9.10">
    <property type="entry name" value="D-Amino Acid Oxidase, subunit A, domain 2"/>
    <property type="match status" value="1"/>
</dbReference>
<reference evidence="4" key="1">
    <citation type="submission" date="2015-09" db="EMBL/GenBank/DDBJ databases">
        <authorList>
            <person name="Rodrigo-Torres Lidia"/>
            <person name="Arahal R.David."/>
        </authorList>
    </citation>
    <scope>NUCLEOTIDE SEQUENCE [LARGE SCALE GENOMIC DNA]</scope>
    <source>
        <strain evidence="4">CECT 7735</strain>
    </source>
</reference>
<dbReference type="GO" id="GO:0016491">
    <property type="term" value="F:oxidoreductase activity"/>
    <property type="evidence" value="ECO:0007669"/>
    <property type="project" value="UniProtKB-KW"/>
</dbReference>
<dbReference type="GeneID" id="83881574"/>
<keyword evidence="4" id="KW-1185">Reference proteome</keyword>